<dbReference type="InterPro" id="IPR002725">
    <property type="entry name" value="YgjP-like_metallopeptidase"/>
</dbReference>
<reference evidence="2 3" key="1">
    <citation type="submission" date="2024-07" db="EMBL/GenBank/DDBJ databases">
        <title>Draft Genome Sequence of Ferrimicrobium acidiphilum Strain YE2023, Isolated from a Pulp of Bioleach Reactor.</title>
        <authorList>
            <person name="Elkina Y.A."/>
            <person name="Bulaeva A.G."/>
            <person name="Beletsky A.V."/>
            <person name="Mardanov A.V."/>
        </authorList>
    </citation>
    <scope>NUCLEOTIDE SEQUENCE [LARGE SCALE GENOMIC DNA]</scope>
    <source>
        <strain evidence="2 3">YE2023</strain>
    </source>
</reference>
<proteinExistence type="predicted"/>
<evidence type="ECO:0000313" key="3">
    <source>
        <dbReference type="Proteomes" id="UP001560267"/>
    </source>
</evidence>
<dbReference type="Gene3D" id="3.30.2010.10">
    <property type="entry name" value="Metalloproteases ('zincins'), catalytic domain"/>
    <property type="match status" value="1"/>
</dbReference>
<organism evidence="2 3">
    <name type="scientific">Ferrimicrobium acidiphilum</name>
    <dbReference type="NCBI Taxonomy" id="121039"/>
    <lineage>
        <taxon>Bacteria</taxon>
        <taxon>Bacillati</taxon>
        <taxon>Actinomycetota</taxon>
        <taxon>Acidimicrobiia</taxon>
        <taxon>Acidimicrobiales</taxon>
        <taxon>Acidimicrobiaceae</taxon>
        <taxon>Ferrimicrobium</taxon>
    </lineage>
</organism>
<protein>
    <submittedName>
        <fullName evidence="2">M48 family metallopeptidase</fullName>
    </submittedName>
</protein>
<accession>A0ABV3Y3T9</accession>
<dbReference type="Pfam" id="PF01863">
    <property type="entry name" value="YgjP-like"/>
    <property type="match status" value="1"/>
</dbReference>
<name>A0ABV3Y3T9_9ACTN</name>
<evidence type="ECO:0000313" key="2">
    <source>
        <dbReference type="EMBL" id="MEX6429950.1"/>
    </source>
</evidence>
<dbReference type="EMBL" id="JBFSHR010000030">
    <property type="protein sequence ID" value="MEX6429950.1"/>
    <property type="molecule type" value="Genomic_DNA"/>
</dbReference>
<dbReference type="CDD" id="cd07344">
    <property type="entry name" value="M48_yhfN_like"/>
    <property type="match status" value="1"/>
</dbReference>
<keyword evidence="3" id="KW-1185">Reference proteome</keyword>
<dbReference type="InterPro" id="IPR053136">
    <property type="entry name" value="UTP_pyrophosphatase-like"/>
</dbReference>
<dbReference type="PANTHER" id="PTHR30399">
    <property type="entry name" value="UNCHARACTERIZED PROTEIN YGJP"/>
    <property type="match status" value="1"/>
</dbReference>
<evidence type="ECO:0000259" key="1">
    <source>
        <dbReference type="Pfam" id="PF01863"/>
    </source>
</evidence>
<dbReference type="PANTHER" id="PTHR30399:SF1">
    <property type="entry name" value="UTP PYROPHOSPHATASE"/>
    <property type="match status" value="1"/>
</dbReference>
<feature type="domain" description="YgjP-like metallopeptidase" evidence="1">
    <location>
        <begin position="24"/>
        <end position="229"/>
    </location>
</feature>
<gene>
    <name evidence="2" type="ORF">AB6A68_08875</name>
</gene>
<comment type="caution">
    <text evidence="2">The sequence shown here is derived from an EMBL/GenBank/DDBJ whole genome shotgun (WGS) entry which is preliminary data.</text>
</comment>
<dbReference type="Proteomes" id="UP001560267">
    <property type="component" value="Unassembled WGS sequence"/>
</dbReference>
<sequence length="240" mass="27704">MTGAHIEVDGVEVELVYKSIKRLRLSVRPPRGEVRVSAPIGTDPQFVVRLVRERIDWIRTHQRRIQELQRHGSPLMITGERLYVWGRQYQLVIVERPGRAQVTLDAGHLVLRVPVGTTADRTRRLLDGWYRIELQRAIPGVLRVWEPVVGAGATSWGIRRMRTQWGSCNVATGKIWLNLELARKDPESLEHVVVHELTHLLERGHGPRFKQLLGQAMPDWRARQRRLNASVVHPDIWELP</sequence>
<dbReference type="RefSeq" id="WP_298404100.1">
    <property type="nucleotide sequence ID" value="NZ_JBFSHR010000030.1"/>
</dbReference>